<keyword evidence="1" id="KW-0805">Transcription regulation</keyword>
<dbReference type="Pfam" id="PF01638">
    <property type="entry name" value="HxlR"/>
    <property type="match status" value="1"/>
</dbReference>
<dbReference type="CDD" id="cd00090">
    <property type="entry name" value="HTH_ARSR"/>
    <property type="match status" value="1"/>
</dbReference>
<name>A0A1H6EEW4_9ACTN</name>
<feature type="domain" description="HTH hxlR-type" evidence="4">
    <location>
        <begin position="11"/>
        <end position="108"/>
    </location>
</feature>
<accession>A0A1H6EEW4</accession>
<evidence type="ECO:0000313" key="6">
    <source>
        <dbReference type="Proteomes" id="UP000236732"/>
    </source>
</evidence>
<evidence type="ECO:0000256" key="1">
    <source>
        <dbReference type="ARBA" id="ARBA00023015"/>
    </source>
</evidence>
<dbReference type="InterPro" id="IPR036388">
    <property type="entry name" value="WH-like_DNA-bd_sf"/>
</dbReference>
<protein>
    <submittedName>
        <fullName evidence="5">DNA-binding transcriptional regulator, HxlR family</fullName>
    </submittedName>
</protein>
<gene>
    <name evidence="5" type="ORF">SAMN05444920_10941</name>
</gene>
<dbReference type="GO" id="GO:0003677">
    <property type="term" value="F:DNA binding"/>
    <property type="evidence" value="ECO:0007669"/>
    <property type="project" value="UniProtKB-KW"/>
</dbReference>
<dbReference type="InterPro" id="IPR011991">
    <property type="entry name" value="ArsR-like_HTH"/>
</dbReference>
<keyword evidence="3" id="KW-0804">Transcription</keyword>
<dbReference type="AlphaFoldDB" id="A0A1H6EEW4"/>
<dbReference type="Gene3D" id="1.10.10.10">
    <property type="entry name" value="Winged helix-like DNA-binding domain superfamily/Winged helix DNA-binding domain"/>
    <property type="match status" value="1"/>
</dbReference>
<dbReference type="EMBL" id="FNVT01000009">
    <property type="protein sequence ID" value="SEG95335.1"/>
    <property type="molecule type" value="Genomic_DNA"/>
</dbReference>
<dbReference type="InterPro" id="IPR002577">
    <property type="entry name" value="HTH_HxlR"/>
</dbReference>
<dbReference type="OrthoDB" id="3526217at2"/>
<keyword evidence="2 5" id="KW-0238">DNA-binding</keyword>
<dbReference type="SUPFAM" id="SSF46785">
    <property type="entry name" value="Winged helix' DNA-binding domain"/>
    <property type="match status" value="1"/>
</dbReference>
<keyword evidence="6" id="KW-1185">Reference proteome</keyword>
<dbReference type="PANTHER" id="PTHR33204:SF36">
    <property type="entry name" value="TRANSCRIPTIONAL REGULATORY PROTEIN"/>
    <property type="match status" value="1"/>
</dbReference>
<dbReference type="RefSeq" id="WP_103959313.1">
    <property type="nucleotide sequence ID" value="NZ_FNVT01000009.1"/>
</dbReference>
<evidence type="ECO:0000259" key="4">
    <source>
        <dbReference type="PROSITE" id="PS51118"/>
    </source>
</evidence>
<dbReference type="PANTHER" id="PTHR33204">
    <property type="entry name" value="TRANSCRIPTIONAL REGULATOR, MARR FAMILY"/>
    <property type="match status" value="1"/>
</dbReference>
<evidence type="ECO:0000313" key="5">
    <source>
        <dbReference type="EMBL" id="SEG95335.1"/>
    </source>
</evidence>
<organism evidence="5 6">
    <name type="scientific">Nonomuraea solani</name>
    <dbReference type="NCBI Taxonomy" id="1144553"/>
    <lineage>
        <taxon>Bacteria</taxon>
        <taxon>Bacillati</taxon>
        <taxon>Actinomycetota</taxon>
        <taxon>Actinomycetes</taxon>
        <taxon>Streptosporangiales</taxon>
        <taxon>Streptosporangiaceae</taxon>
        <taxon>Nonomuraea</taxon>
    </lineage>
</organism>
<dbReference type="InterPro" id="IPR036390">
    <property type="entry name" value="WH_DNA-bd_sf"/>
</dbReference>
<evidence type="ECO:0000256" key="3">
    <source>
        <dbReference type="ARBA" id="ARBA00023163"/>
    </source>
</evidence>
<dbReference type="PROSITE" id="PS51118">
    <property type="entry name" value="HTH_HXLR"/>
    <property type="match status" value="1"/>
</dbReference>
<dbReference type="Proteomes" id="UP000236732">
    <property type="component" value="Unassembled WGS sequence"/>
</dbReference>
<proteinExistence type="predicted"/>
<evidence type="ECO:0000256" key="2">
    <source>
        <dbReference type="ARBA" id="ARBA00023125"/>
    </source>
</evidence>
<reference evidence="5 6" key="1">
    <citation type="submission" date="2016-10" db="EMBL/GenBank/DDBJ databases">
        <authorList>
            <person name="de Groot N.N."/>
        </authorList>
    </citation>
    <scope>NUCLEOTIDE SEQUENCE [LARGE SCALE GENOMIC DNA]</scope>
    <source>
        <strain evidence="5 6">CGMCC 4.7037</strain>
    </source>
</reference>
<sequence length="152" mass="17133">MRRTDTADWPCTIARSVSVLGDHWNLLLLRQACLGTRRFDDFQAALGTGRNILSRRLGRLVDEGLLRKVEYQPNPPRYEYRLTDKGREVYPILAAMAAWGERWLTGPEGTPLILHHTACDHDMHAVVVCSECDQPIDVREIRAKPGPGFPAG</sequence>